<gene>
    <name evidence="2" type="ORF">GCM10011491_31150</name>
</gene>
<protein>
    <recommendedName>
        <fullName evidence="1">DUF6950 domain-containing protein</fullName>
    </recommendedName>
</protein>
<sequence length="189" mass="21117">MKNIEFAHGIGQVEFDFRANQIAVRVELGDILDREFHGALRCLPLSAQLTSRRTVKAIHMKHLDWEKRLVVVTERHLRTPCVWGESDCLLTVADAIEAMTGTDYAADIRGKYKSKTGAYRLIKKLGHADLASVLAGHFEEIPQAIAMRGDVGIYDSTAGYFTEYGFALKADDGLRFIPRTMATKAFKVT</sequence>
<dbReference type="AlphaFoldDB" id="A0A916SHR8"/>
<dbReference type="Proteomes" id="UP000646478">
    <property type="component" value="Unassembled WGS sequence"/>
</dbReference>
<dbReference type="InterPro" id="IPR053802">
    <property type="entry name" value="DUF6950"/>
</dbReference>
<evidence type="ECO:0000313" key="2">
    <source>
        <dbReference type="EMBL" id="GGB00745.1"/>
    </source>
</evidence>
<proteinExistence type="predicted"/>
<organism evidence="2 3">
    <name type="scientific">Brucella endophytica</name>
    <dbReference type="NCBI Taxonomy" id="1963359"/>
    <lineage>
        <taxon>Bacteria</taxon>
        <taxon>Pseudomonadati</taxon>
        <taxon>Pseudomonadota</taxon>
        <taxon>Alphaproteobacteria</taxon>
        <taxon>Hyphomicrobiales</taxon>
        <taxon>Brucellaceae</taxon>
        <taxon>Brucella/Ochrobactrum group</taxon>
        <taxon>Brucella</taxon>
    </lineage>
</organism>
<reference evidence="2" key="2">
    <citation type="submission" date="2020-09" db="EMBL/GenBank/DDBJ databases">
        <authorList>
            <person name="Sun Q."/>
            <person name="Zhou Y."/>
        </authorList>
    </citation>
    <scope>NUCLEOTIDE SEQUENCE</scope>
    <source>
        <strain evidence="2">CGMCC 1.15082</strain>
    </source>
</reference>
<evidence type="ECO:0000313" key="3">
    <source>
        <dbReference type="Proteomes" id="UP000646478"/>
    </source>
</evidence>
<name>A0A916SHR8_9HYPH</name>
<reference evidence="2" key="1">
    <citation type="journal article" date="2014" name="Int. J. Syst. Evol. Microbiol.">
        <title>Complete genome sequence of Corynebacterium casei LMG S-19264T (=DSM 44701T), isolated from a smear-ripened cheese.</title>
        <authorList>
            <consortium name="US DOE Joint Genome Institute (JGI-PGF)"/>
            <person name="Walter F."/>
            <person name="Albersmeier A."/>
            <person name="Kalinowski J."/>
            <person name="Ruckert C."/>
        </authorList>
    </citation>
    <scope>NUCLEOTIDE SEQUENCE</scope>
    <source>
        <strain evidence="2">CGMCC 1.15082</strain>
    </source>
</reference>
<dbReference type="EMBL" id="BMHH01000013">
    <property type="protein sequence ID" value="GGB00745.1"/>
    <property type="molecule type" value="Genomic_DNA"/>
</dbReference>
<comment type="caution">
    <text evidence="2">The sequence shown here is derived from an EMBL/GenBank/DDBJ whole genome shotgun (WGS) entry which is preliminary data.</text>
</comment>
<keyword evidence="3" id="KW-1185">Reference proteome</keyword>
<accession>A0A916SHR8</accession>
<dbReference type="Pfam" id="PF22262">
    <property type="entry name" value="DUF6950"/>
    <property type="match status" value="1"/>
</dbReference>
<evidence type="ECO:0000259" key="1">
    <source>
        <dbReference type="Pfam" id="PF22262"/>
    </source>
</evidence>
<feature type="domain" description="DUF6950" evidence="1">
    <location>
        <begin position="60"/>
        <end position="188"/>
    </location>
</feature>